<organism evidence="1 2">
    <name type="scientific">Apiospora saccharicola</name>
    <dbReference type="NCBI Taxonomy" id="335842"/>
    <lineage>
        <taxon>Eukaryota</taxon>
        <taxon>Fungi</taxon>
        <taxon>Dikarya</taxon>
        <taxon>Ascomycota</taxon>
        <taxon>Pezizomycotina</taxon>
        <taxon>Sordariomycetes</taxon>
        <taxon>Xylariomycetidae</taxon>
        <taxon>Amphisphaeriales</taxon>
        <taxon>Apiosporaceae</taxon>
        <taxon>Apiospora</taxon>
    </lineage>
</organism>
<dbReference type="Proteomes" id="UP001446871">
    <property type="component" value="Unassembled WGS sequence"/>
</dbReference>
<dbReference type="EMBL" id="JAQQWM010000002">
    <property type="protein sequence ID" value="KAK8078568.1"/>
    <property type="molecule type" value="Genomic_DNA"/>
</dbReference>
<sequence>MADGLSIAASVAGLVSLGIQVTTGISKYLDAVEARNDELSSVKRQNEALRHIIAIIEKATDKLQQVSPDAATAAKESVKNCRGGLVALENFVVQLTSPNGSTIRSRLKNSRYHYVFDRPKVQQLSAQLGQTNSALQLAVDGLGVSTVAVIHESVAGIQGRIPGLESTIASVRDQQLIHHQETAKCVVDNTTQLSNQMTRIRDTSESLVEVQRNHFERAHVQTENLADKVTDIQATVQAIQGEVPGLQSGITVVRDQLHAHHQANTQRMVNHAKEQRLAVRLHNEYLERNQEHNTTFDDRMAAMEKSMHMIQAMQALTLLNGASDGLSDDGTNPARIVARFATKPAAFKELCETVSSYGDLEATVHDVIDIQPTWNDPGQSDSRQGSTLAWNSNNKTSCICGRRLRTNMSLEYSQLGSLYLYREVTSRGHYPYCPMYKTLAPKQKRRYGLLYTGLMQAIKGAIDITFNMTSGAGGWSVSPGFRYSPTVDTTQDPAFRVLNVHREFLYKWSHWQWTGLLPDELHTDFHSRATEKIRWLFDNRRTSPLAVDVRNRSLMHEAFEIFG</sequence>
<name>A0ABR1W4X2_9PEZI</name>
<comment type="caution">
    <text evidence="1">The sequence shown here is derived from an EMBL/GenBank/DDBJ whole genome shotgun (WGS) entry which is preliminary data.</text>
</comment>
<protein>
    <submittedName>
        <fullName evidence="1">Pyruvate decarboxylase</fullName>
    </submittedName>
</protein>
<evidence type="ECO:0000313" key="1">
    <source>
        <dbReference type="EMBL" id="KAK8078568.1"/>
    </source>
</evidence>
<reference evidence="1 2" key="1">
    <citation type="submission" date="2023-01" db="EMBL/GenBank/DDBJ databases">
        <title>Analysis of 21 Apiospora genomes using comparative genomics revels a genus with tremendous synthesis potential of carbohydrate active enzymes and secondary metabolites.</title>
        <authorList>
            <person name="Sorensen T."/>
        </authorList>
    </citation>
    <scope>NUCLEOTIDE SEQUENCE [LARGE SCALE GENOMIC DNA]</scope>
    <source>
        <strain evidence="1 2">CBS 83171</strain>
    </source>
</reference>
<keyword evidence="2" id="KW-1185">Reference proteome</keyword>
<keyword evidence="1" id="KW-0670">Pyruvate</keyword>
<accession>A0ABR1W4X2</accession>
<proteinExistence type="predicted"/>
<evidence type="ECO:0000313" key="2">
    <source>
        <dbReference type="Proteomes" id="UP001446871"/>
    </source>
</evidence>
<gene>
    <name evidence="1" type="ORF">PG996_004738</name>
</gene>